<dbReference type="OrthoDB" id="9802447at2"/>
<proteinExistence type="inferred from homology"/>
<dbReference type="PANTHER" id="PTHR48083:SF2">
    <property type="entry name" value="MEDIUM-CHAIN SPECIFIC ACYL-COA DEHYDROGENASE, MITOCHONDRIAL"/>
    <property type="match status" value="1"/>
</dbReference>
<comment type="similarity">
    <text evidence="2 6">Belongs to the acyl-CoA dehydrogenase family.</text>
</comment>
<dbReference type="Pfam" id="PF02770">
    <property type="entry name" value="Acyl-CoA_dh_M"/>
    <property type="match status" value="1"/>
</dbReference>
<name>A0A4V2SMV5_9BACL</name>
<dbReference type="InterPro" id="IPR046373">
    <property type="entry name" value="Acyl-CoA_Oxase/DH_mid-dom_sf"/>
</dbReference>
<dbReference type="Pfam" id="PF00441">
    <property type="entry name" value="Acyl-CoA_dh_1"/>
    <property type="match status" value="1"/>
</dbReference>
<dbReference type="InterPro" id="IPR006091">
    <property type="entry name" value="Acyl-CoA_Oxase/DH_mid-dom"/>
</dbReference>
<dbReference type="FunFam" id="1.20.140.10:FF:000001">
    <property type="entry name" value="Acyl-CoA dehydrogenase"/>
    <property type="match status" value="1"/>
</dbReference>
<dbReference type="InterPro" id="IPR009100">
    <property type="entry name" value="AcylCoA_DH/oxidase_NM_dom_sf"/>
</dbReference>
<dbReference type="Gene3D" id="1.10.540.10">
    <property type="entry name" value="Acyl-CoA dehydrogenase/oxidase, N-terminal domain"/>
    <property type="match status" value="1"/>
</dbReference>
<dbReference type="GO" id="GO:0050660">
    <property type="term" value="F:flavin adenine dinucleotide binding"/>
    <property type="evidence" value="ECO:0007669"/>
    <property type="project" value="InterPro"/>
</dbReference>
<comment type="cofactor">
    <cofactor evidence="1 6">
        <name>FAD</name>
        <dbReference type="ChEBI" id="CHEBI:57692"/>
    </cofactor>
</comment>
<dbReference type="PIRSF" id="PIRSF016578">
    <property type="entry name" value="HsaA"/>
    <property type="match status" value="1"/>
</dbReference>
<dbReference type="Pfam" id="PF02771">
    <property type="entry name" value="Acyl-CoA_dh_N"/>
    <property type="match status" value="1"/>
</dbReference>
<sequence length="379" mass="41949">MVLDDKIFQKLKCEAREYVNGPLRKMSQRIEETGECGKDIWDELRARGYLNLTAPESLGGRGLPFSQYLEIIKLLSQSHGSVRVIVHVCNGIWRPLLPIVNDEQKERFVKPLIAGDVITTFTLTEPNSGSGADLKTTVRKDGSDYLVNGEKWMISFGDIADYFLLFARLEGTTGYDGTLALMVPRDTQGLEIRIMPGTMGQTGTGHAHLELKDARVPVANLLGEPGQGLIAALNGFLDPSRISVAMTCVGLAERALNLAIERANERVTFGKPLAKRQLIQSYIAEMATDIEAAKALCQNAGKLQDREALLPAQASMAKFYSVEMVKRVTDKALQIFGGIGYFKGSEIERIYRDARMQWFEEGTAETQKAVIAKHFFDKG</sequence>
<evidence type="ECO:0000256" key="3">
    <source>
        <dbReference type="ARBA" id="ARBA00022630"/>
    </source>
</evidence>
<evidence type="ECO:0000256" key="1">
    <source>
        <dbReference type="ARBA" id="ARBA00001974"/>
    </source>
</evidence>
<dbReference type="SUPFAM" id="SSF47203">
    <property type="entry name" value="Acyl-CoA dehydrogenase C-terminal domain-like"/>
    <property type="match status" value="1"/>
</dbReference>
<keyword evidence="5 6" id="KW-0560">Oxidoreductase</keyword>
<dbReference type="GO" id="GO:0005737">
    <property type="term" value="C:cytoplasm"/>
    <property type="evidence" value="ECO:0007669"/>
    <property type="project" value="TreeGrafter"/>
</dbReference>
<dbReference type="SUPFAM" id="SSF56645">
    <property type="entry name" value="Acyl-CoA dehydrogenase NM domain-like"/>
    <property type="match status" value="1"/>
</dbReference>
<dbReference type="InterPro" id="IPR050741">
    <property type="entry name" value="Acyl-CoA_dehydrogenase"/>
</dbReference>
<keyword evidence="4 6" id="KW-0274">FAD</keyword>
<dbReference type="Gene3D" id="1.20.140.10">
    <property type="entry name" value="Butyryl-CoA Dehydrogenase, subunit A, domain 3"/>
    <property type="match status" value="1"/>
</dbReference>
<evidence type="ECO:0000259" key="7">
    <source>
        <dbReference type="Pfam" id="PF00441"/>
    </source>
</evidence>
<protein>
    <submittedName>
        <fullName evidence="10">Alkylation response protein AidB-like acyl-CoA dehydrogenase</fullName>
    </submittedName>
</protein>
<feature type="domain" description="Acyl-CoA dehydrogenase/oxidase C-terminal" evidence="7">
    <location>
        <begin position="226"/>
        <end position="374"/>
    </location>
</feature>
<dbReference type="CDD" id="cd00567">
    <property type="entry name" value="ACAD"/>
    <property type="match status" value="1"/>
</dbReference>
<dbReference type="InterPro" id="IPR009075">
    <property type="entry name" value="AcylCo_DH/oxidase_C"/>
</dbReference>
<keyword evidence="3 6" id="KW-0285">Flavoprotein</keyword>
<dbReference type="Gene3D" id="2.40.110.10">
    <property type="entry name" value="Butyryl-CoA Dehydrogenase, subunit A, domain 2"/>
    <property type="match status" value="1"/>
</dbReference>
<dbReference type="InterPro" id="IPR036250">
    <property type="entry name" value="AcylCo_DH-like_C"/>
</dbReference>
<dbReference type="GO" id="GO:0033539">
    <property type="term" value="P:fatty acid beta-oxidation using acyl-CoA dehydrogenase"/>
    <property type="evidence" value="ECO:0007669"/>
    <property type="project" value="TreeGrafter"/>
</dbReference>
<evidence type="ECO:0000259" key="8">
    <source>
        <dbReference type="Pfam" id="PF02770"/>
    </source>
</evidence>
<keyword evidence="11" id="KW-1185">Reference proteome</keyword>
<feature type="domain" description="Acyl-CoA oxidase/dehydrogenase middle" evidence="8">
    <location>
        <begin position="121"/>
        <end position="213"/>
    </location>
</feature>
<evidence type="ECO:0000256" key="4">
    <source>
        <dbReference type="ARBA" id="ARBA00022827"/>
    </source>
</evidence>
<comment type="caution">
    <text evidence="10">The sequence shown here is derived from an EMBL/GenBank/DDBJ whole genome shotgun (WGS) entry which is preliminary data.</text>
</comment>
<gene>
    <name evidence="10" type="ORF">EV207_11668</name>
</gene>
<dbReference type="InterPro" id="IPR013786">
    <property type="entry name" value="AcylCoA_DH/ox_N"/>
</dbReference>
<evidence type="ECO:0000259" key="9">
    <source>
        <dbReference type="Pfam" id="PF02771"/>
    </source>
</evidence>
<evidence type="ECO:0000256" key="6">
    <source>
        <dbReference type="RuleBase" id="RU362125"/>
    </source>
</evidence>
<dbReference type="EMBL" id="SLXK01000016">
    <property type="protein sequence ID" value="TCP28756.1"/>
    <property type="molecule type" value="Genomic_DNA"/>
</dbReference>
<dbReference type="Proteomes" id="UP000295416">
    <property type="component" value="Unassembled WGS sequence"/>
</dbReference>
<dbReference type="PANTHER" id="PTHR48083">
    <property type="entry name" value="MEDIUM-CHAIN SPECIFIC ACYL-COA DEHYDROGENASE, MITOCHONDRIAL-RELATED"/>
    <property type="match status" value="1"/>
</dbReference>
<feature type="domain" description="Acyl-CoA dehydrogenase/oxidase N-terminal" evidence="9">
    <location>
        <begin position="10"/>
        <end position="116"/>
    </location>
</feature>
<dbReference type="AlphaFoldDB" id="A0A4V2SMV5"/>
<evidence type="ECO:0000256" key="2">
    <source>
        <dbReference type="ARBA" id="ARBA00009347"/>
    </source>
</evidence>
<reference evidence="10 11" key="1">
    <citation type="submission" date="2019-03" db="EMBL/GenBank/DDBJ databases">
        <title>Genomic Encyclopedia of Type Strains, Phase IV (KMG-IV): sequencing the most valuable type-strain genomes for metagenomic binning, comparative biology and taxonomic classification.</title>
        <authorList>
            <person name="Goeker M."/>
        </authorList>
    </citation>
    <scope>NUCLEOTIDE SEQUENCE [LARGE SCALE GENOMIC DNA]</scope>
    <source>
        <strain evidence="10 11">DSM 19377</strain>
    </source>
</reference>
<evidence type="ECO:0000313" key="10">
    <source>
        <dbReference type="EMBL" id="TCP28756.1"/>
    </source>
</evidence>
<dbReference type="GO" id="GO:0003995">
    <property type="term" value="F:acyl-CoA dehydrogenase activity"/>
    <property type="evidence" value="ECO:0007669"/>
    <property type="project" value="TreeGrafter"/>
</dbReference>
<evidence type="ECO:0000313" key="11">
    <source>
        <dbReference type="Proteomes" id="UP000295416"/>
    </source>
</evidence>
<accession>A0A4V2SMV5</accession>
<evidence type="ECO:0000256" key="5">
    <source>
        <dbReference type="ARBA" id="ARBA00023002"/>
    </source>
</evidence>
<organism evidence="10 11">
    <name type="scientific">Scopulibacillus darangshiensis</name>
    <dbReference type="NCBI Taxonomy" id="442528"/>
    <lineage>
        <taxon>Bacteria</taxon>
        <taxon>Bacillati</taxon>
        <taxon>Bacillota</taxon>
        <taxon>Bacilli</taxon>
        <taxon>Bacillales</taxon>
        <taxon>Sporolactobacillaceae</taxon>
        <taxon>Scopulibacillus</taxon>
    </lineage>
</organism>
<dbReference type="InterPro" id="IPR037069">
    <property type="entry name" value="AcylCoA_DH/ox_N_sf"/>
</dbReference>